<accession>A0AAW2H8J9</accession>
<feature type="coiled-coil region" evidence="1">
    <location>
        <begin position="89"/>
        <end position="137"/>
    </location>
</feature>
<sequence length="748" mass="83888">MEDEEKINKEIQNFLAKTTRPGAECVGGAGAAPKRTGAGELVEMLSRLQKTYSKIQEALEAKDEEGVKSEILRSDVKMSLVCESLVRVLRETYTERNEFAETIERLEARETAMAEEKKRLEESVIKLENEVKYAAQASGELERFVKDQRQGLEAARSKFDAQRKALENMKLVNEEMDASRKLLIEKCEVSGIEIETLKGHIEDRARIIEDLKEKLRSMERLNEGLQTANRGLLAKSEALSKKLEIKEKSLDVVNSELAKLLRQRGAKPGDVDMHASAVEGGNFVGNESAHNEDTVLKYQKVREKYRKTRRKLLRKVRSYEEQRKANEQDILEIDKLQKSVKNLKSERALESENNKQLVECLIKKIESLIEQNHRTQDELYRIKMRDLEREKLPNLSFKSCAGEDGGDGGYGRFLEKKEPAASLDIGLHGNANAGGVAAENAYGASLGNKDREYLRGRGLVESEEVYCHAGNKGAVAGDLTHAPPPVDVREAVPYRFDIKNQDENAIEEANANERQRYYSFVDDEVWKTMEEHNKEEASADEYRSLYDAYNDFVQAPRSTHTYGRDYVAGEQPVHGARRPEEGLGIDEGTGALRQESVHAVHGQPPPVGAPGKDAAEHNQFTFLDETGGWGKEQYGEQYMHDRAPEEDENNNADRLSEASVQTVKTASTTQTLRDMLRRTEKLKGKFSDLENELMNIKKINAEPEVPAKANLGYFYPETPLAAVGSSCGLSVQPASQLVGTAATACLFK</sequence>
<name>A0AAW2H8J9_9NEOP</name>
<organism evidence="2">
    <name type="scientific">Menopon gallinae</name>
    <name type="common">poultry shaft louse</name>
    <dbReference type="NCBI Taxonomy" id="328185"/>
    <lineage>
        <taxon>Eukaryota</taxon>
        <taxon>Metazoa</taxon>
        <taxon>Ecdysozoa</taxon>
        <taxon>Arthropoda</taxon>
        <taxon>Hexapoda</taxon>
        <taxon>Insecta</taxon>
        <taxon>Pterygota</taxon>
        <taxon>Neoptera</taxon>
        <taxon>Paraneoptera</taxon>
        <taxon>Psocodea</taxon>
        <taxon>Troctomorpha</taxon>
        <taxon>Phthiraptera</taxon>
        <taxon>Amblycera</taxon>
        <taxon>Menoponidae</taxon>
        <taxon>Menopon</taxon>
    </lineage>
</organism>
<protein>
    <submittedName>
        <fullName evidence="2">Uncharacterized protein</fullName>
    </submittedName>
</protein>
<evidence type="ECO:0000256" key="1">
    <source>
        <dbReference type="SAM" id="Coils"/>
    </source>
</evidence>
<reference evidence="2" key="1">
    <citation type="journal article" date="2024" name="Gigascience">
        <title>Chromosome-level genome of the poultry shaft louse Menopon gallinae provides insight into the host-switching and adaptive evolution of parasitic lice.</title>
        <authorList>
            <person name="Xu Y."/>
            <person name="Ma L."/>
            <person name="Liu S."/>
            <person name="Liang Y."/>
            <person name="Liu Q."/>
            <person name="He Z."/>
            <person name="Tian L."/>
            <person name="Duan Y."/>
            <person name="Cai W."/>
            <person name="Li H."/>
            <person name="Song F."/>
        </authorList>
    </citation>
    <scope>NUCLEOTIDE SEQUENCE</scope>
    <source>
        <strain evidence="2">Cailab_2023a</strain>
    </source>
</reference>
<gene>
    <name evidence="2" type="ORF">PYX00_011833</name>
</gene>
<feature type="coiled-coil region" evidence="1">
    <location>
        <begin position="201"/>
        <end position="263"/>
    </location>
</feature>
<feature type="coiled-coil region" evidence="1">
    <location>
        <begin position="672"/>
        <end position="699"/>
    </location>
</feature>
<keyword evidence="1" id="KW-0175">Coiled coil</keyword>
<dbReference type="EMBL" id="JARGDH010000006">
    <property type="protein sequence ID" value="KAL0266117.1"/>
    <property type="molecule type" value="Genomic_DNA"/>
</dbReference>
<dbReference type="AlphaFoldDB" id="A0AAW2H8J9"/>
<evidence type="ECO:0000313" key="2">
    <source>
        <dbReference type="EMBL" id="KAL0266117.1"/>
    </source>
</evidence>
<feature type="coiled-coil region" evidence="1">
    <location>
        <begin position="302"/>
        <end position="378"/>
    </location>
</feature>
<proteinExistence type="predicted"/>
<comment type="caution">
    <text evidence="2">The sequence shown here is derived from an EMBL/GenBank/DDBJ whole genome shotgun (WGS) entry which is preliminary data.</text>
</comment>